<dbReference type="Gene3D" id="3.10.105.10">
    <property type="entry name" value="Dipeptide-binding Protein, Domain 3"/>
    <property type="match status" value="1"/>
</dbReference>
<feature type="domain" description="Solute-binding protein family 5" evidence="2">
    <location>
        <begin position="82"/>
        <end position="452"/>
    </location>
</feature>
<dbReference type="InterPro" id="IPR030678">
    <property type="entry name" value="Peptide/Ni-bd"/>
</dbReference>
<protein>
    <submittedName>
        <fullName evidence="3">ABC transporter substrate-binding protein</fullName>
    </submittedName>
</protein>
<feature type="signal peptide" evidence="1">
    <location>
        <begin position="1"/>
        <end position="33"/>
    </location>
</feature>
<dbReference type="PANTHER" id="PTHR30290">
    <property type="entry name" value="PERIPLASMIC BINDING COMPONENT OF ABC TRANSPORTER"/>
    <property type="match status" value="1"/>
</dbReference>
<dbReference type="PANTHER" id="PTHR30290:SF82">
    <property type="entry name" value="ABC-TYPE DIPEPTIDE_OLIGOPEPTIDE TRANSPORT SYSTEM, PERIPLASMIC COMPONENT"/>
    <property type="match status" value="1"/>
</dbReference>
<dbReference type="PIRSF" id="PIRSF002741">
    <property type="entry name" value="MppA"/>
    <property type="match status" value="1"/>
</dbReference>
<name>A0A2T2XH66_9FIRM</name>
<evidence type="ECO:0000313" key="4">
    <source>
        <dbReference type="Proteomes" id="UP000242972"/>
    </source>
</evidence>
<dbReference type="CDD" id="cd08509">
    <property type="entry name" value="PBP2_TmCBP_oligosaccharides_like"/>
    <property type="match status" value="1"/>
</dbReference>
<feature type="chain" id="PRO_5015498480" evidence="1">
    <location>
        <begin position="34"/>
        <end position="544"/>
    </location>
</feature>
<organism evidence="3 4">
    <name type="scientific">Sulfobacillus benefaciens</name>
    <dbReference type="NCBI Taxonomy" id="453960"/>
    <lineage>
        <taxon>Bacteria</taxon>
        <taxon>Bacillati</taxon>
        <taxon>Bacillota</taxon>
        <taxon>Clostridia</taxon>
        <taxon>Eubacteriales</taxon>
        <taxon>Clostridiales Family XVII. Incertae Sedis</taxon>
        <taxon>Sulfobacillus</taxon>
    </lineage>
</organism>
<dbReference type="Gene3D" id="3.40.190.10">
    <property type="entry name" value="Periplasmic binding protein-like II"/>
    <property type="match status" value="1"/>
</dbReference>
<reference evidence="3 4" key="1">
    <citation type="journal article" date="2014" name="BMC Genomics">
        <title>Comparison of environmental and isolate Sulfobacillus genomes reveals diverse carbon, sulfur, nitrogen, and hydrogen metabolisms.</title>
        <authorList>
            <person name="Justice N.B."/>
            <person name="Norman A."/>
            <person name="Brown C.T."/>
            <person name="Singh A."/>
            <person name="Thomas B.C."/>
            <person name="Banfield J.F."/>
        </authorList>
    </citation>
    <scope>NUCLEOTIDE SEQUENCE [LARGE SCALE GENOMIC DNA]</scope>
    <source>
        <strain evidence="3">AMDSBA4</strain>
    </source>
</reference>
<comment type="caution">
    <text evidence="3">The sequence shown here is derived from an EMBL/GenBank/DDBJ whole genome shotgun (WGS) entry which is preliminary data.</text>
</comment>
<evidence type="ECO:0000256" key="1">
    <source>
        <dbReference type="SAM" id="SignalP"/>
    </source>
</evidence>
<accession>A0A2T2XH66</accession>
<dbReference type="InterPro" id="IPR039424">
    <property type="entry name" value="SBP_5"/>
</dbReference>
<keyword evidence="1" id="KW-0732">Signal</keyword>
<dbReference type="Gene3D" id="3.90.76.10">
    <property type="entry name" value="Dipeptide-binding Protein, Domain 1"/>
    <property type="match status" value="1"/>
</dbReference>
<dbReference type="GO" id="GO:0042597">
    <property type="term" value="C:periplasmic space"/>
    <property type="evidence" value="ECO:0007669"/>
    <property type="project" value="UniProtKB-ARBA"/>
</dbReference>
<dbReference type="Proteomes" id="UP000242972">
    <property type="component" value="Unassembled WGS sequence"/>
</dbReference>
<sequence length="544" mass="59405">MKYGSTILSVLAPVALMATVAGCGSAPSSQASAPVQQHPLIVVPGLQSAFLDNFNPFSSSALTGTLGLIYEPLFYFNTVGPQVYPLLGKSYQWSQGNTVLTVDLRTGAKWSNGKPVTASDVVYSYTILQKYPSLDVNGVWAKISSVKEVNSSTIQFVFKSPDVPFLQTLLGSIYIVPESIWSQVSNPAQDTNPTPIGSGPYVLKTFNAETVTFKANPTYWGGVPKVKTVEYLDYSGNESATLALASGKIDWTSLFIPNVDKVFVSKNPQYNKYWFSPAGPLMLYPNLKNPLLSQLPVREAIAYAINRTELWKVGEYGYEPPATSPTSLALPLEKSWLAPSESHASLSYNPSKAVSLLEQAGYKKNAQGIFVSPSGQPLQFTIVVPTGWTDWDEDCSLMSTELQAVGIKATVEQLAFGAYYSDLSTGNYTLGMSWTDMGTTPYYLYRGLLGQGNFEQWSNTTTANDLAAFKASSSSSQQHQLINQLESITAKQLPAIPLLNSVNWYEYSDQYFTGWPNPSNPYAAPQPYTDPAEAIVITHLTPRN</sequence>
<dbReference type="EMBL" id="PXYW01000016">
    <property type="protein sequence ID" value="PSR33782.1"/>
    <property type="molecule type" value="Genomic_DNA"/>
</dbReference>
<dbReference type="GO" id="GO:0043190">
    <property type="term" value="C:ATP-binding cassette (ABC) transporter complex"/>
    <property type="evidence" value="ECO:0007669"/>
    <property type="project" value="InterPro"/>
</dbReference>
<dbReference type="SUPFAM" id="SSF53850">
    <property type="entry name" value="Periplasmic binding protein-like II"/>
    <property type="match status" value="1"/>
</dbReference>
<dbReference type="PROSITE" id="PS51257">
    <property type="entry name" value="PROKAR_LIPOPROTEIN"/>
    <property type="match status" value="1"/>
</dbReference>
<evidence type="ECO:0000259" key="2">
    <source>
        <dbReference type="Pfam" id="PF00496"/>
    </source>
</evidence>
<gene>
    <name evidence="3" type="ORF">C7B46_08010</name>
</gene>
<proteinExistence type="predicted"/>
<dbReference type="Pfam" id="PF00496">
    <property type="entry name" value="SBP_bac_5"/>
    <property type="match status" value="1"/>
</dbReference>
<dbReference type="InterPro" id="IPR000914">
    <property type="entry name" value="SBP_5_dom"/>
</dbReference>
<evidence type="ECO:0000313" key="3">
    <source>
        <dbReference type="EMBL" id="PSR33782.1"/>
    </source>
</evidence>
<dbReference type="GO" id="GO:0015833">
    <property type="term" value="P:peptide transport"/>
    <property type="evidence" value="ECO:0007669"/>
    <property type="project" value="TreeGrafter"/>
</dbReference>
<dbReference type="AlphaFoldDB" id="A0A2T2XH66"/>
<dbReference type="GO" id="GO:1904680">
    <property type="term" value="F:peptide transmembrane transporter activity"/>
    <property type="evidence" value="ECO:0007669"/>
    <property type="project" value="TreeGrafter"/>
</dbReference>